<comment type="caution">
    <text evidence="1">The sequence shown here is derived from an EMBL/GenBank/DDBJ whole genome shotgun (WGS) entry which is preliminary data.</text>
</comment>
<protein>
    <submittedName>
        <fullName evidence="1">Uncharacterized protein</fullName>
    </submittedName>
</protein>
<reference evidence="1 2" key="1">
    <citation type="submission" date="2023-08" db="EMBL/GenBank/DDBJ databases">
        <title>Functional and genomic diversity of the sorghum phyllosphere microbiome.</title>
        <authorList>
            <person name="Shade A."/>
        </authorList>
    </citation>
    <scope>NUCLEOTIDE SEQUENCE [LARGE SCALE GENOMIC DNA]</scope>
    <source>
        <strain evidence="1 2">SORGH_AS_0335</strain>
    </source>
</reference>
<sequence length="358" mass="40602">MPSASSGLDQMKLQLDPNNYEACPPYNEWLDEQYSEQSGGTLDILGYQPRPSFVLFTMSPDTYEATFSDFTQQREEGIKESVCNQFPSPIAYYFYRFENGYESDLQRLHLLRDTWESVIDILHALAVAECRHRNIQVVDPLKFKDLFTDSVAKRLENIEGITAQLSAAGILPAVAKISPAATLAAMKELNQSRNAFSHSAAQSEAQARSWISECYVDVVEVLAELDGLEDIQIVRYLSQVDGTTLRCEIFRGHSSTRTIQNIKISHQQMLDSAKYFQQGQMLVIADGLIFGLRPMVYFREDGVGHTTRLCIFRKTRGEEPDRRLEYEVIGEAVRHEESRKNFATEINELRGVFGLGAE</sequence>
<keyword evidence="2" id="KW-1185">Reference proteome</keyword>
<gene>
    <name evidence="1" type="ORF">QE399_001319</name>
</gene>
<dbReference type="RefSeq" id="WP_309827245.1">
    <property type="nucleotide sequence ID" value="NZ_JAVIZX010000001.1"/>
</dbReference>
<evidence type="ECO:0000313" key="2">
    <source>
        <dbReference type="Proteomes" id="UP001267710"/>
    </source>
</evidence>
<proteinExistence type="predicted"/>
<evidence type="ECO:0000313" key="1">
    <source>
        <dbReference type="EMBL" id="MDR6213630.1"/>
    </source>
</evidence>
<name>A0ABU1I8T4_9BURK</name>
<dbReference type="Proteomes" id="UP001267710">
    <property type="component" value="Unassembled WGS sequence"/>
</dbReference>
<dbReference type="EMBL" id="JAVIZX010000001">
    <property type="protein sequence ID" value="MDR6213630.1"/>
    <property type="molecule type" value="Genomic_DNA"/>
</dbReference>
<accession>A0ABU1I8T4</accession>
<organism evidence="1 2">
    <name type="scientific">Paracidovorax wautersii</name>
    <dbReference type="NCBI Taxonomy" id="1177982"/>
    <lineage>
        <taxon>Bacteria</taxon>
        <taxon>Pseudomonadati</taxon>
        <taxon>Pseudomonadota</taxon>
        <taxon>Betaproteobacteria</taxon>
        <taxon>Burkholderiales</taxon>
        <taxon>Comamonadaceae</taxon>
        <taxon>Paracidovorax</taxon>
    </lineage>
</organism>